<dbReference type="Pfam" id="PF13672">
    <property type="entry name" value="PP2C_2"/>
    <property type="match status" value="1"/>
</dbReference>
<dbReference type="InterPro" id="IPR015655">
    <property type="entry name" value="PP2C"/>
</dbReference>
<dbReference type="GO" id="GO:0004722">
    <property type="term" value="F:protein serine/threonine phosphatase activity"/>
    <property type="evidence" value="ECO:0007669"/>
    <property type="project" value="UniProtKB-EC"/>
</dbReference>
<dbReference type="CDD" id="cd00143">
    <property type="entry name" value="PP2Cc"/>
    <property type="match status" value="1"/>
</dbReference>
<dbReference type="PROSITE" id="PS51746">
    <property type="entry name" value="PPM_2"/>
    <property type="match status" value="1"/>
</dbReference>
<dbReference type="RefSeq" id="WP_307634846.1">
    <property type="nucleotide sequence ID" value="NZ_JAUSQL010000001.1"/>
</dbReference>
<evidence type="ECO:0000313" key="2">
    <source>
        <dbReference type="EMBL" id="MDP9832549.1"/>
    </source>
</evidence>
<gene>
    <name evidence="2" type="ORF">J2S45_001228</name>
</gene>
<accession>A0ABT9PIL5</accession>
<feature type="domain" description="PPM-type phosphatase" evidence="1">
    <location>
        <begin position="9"/>
        <end position="251"/>
    </location>
</feature>
<reference evidence="2 3" key="1">
    <citation type="submission" date="2023-07" db="EMBL/GenBank/DDBJ databases">
        <title>Sequencing the genomes of 1000 actinobacteria strains.</title>
        <authorList>
            <person name="Klenk H.-P."/>
        </authorList>
    </citation>
    <scope>NUCLEOTIDE SEQUENCE [LARGE SCALE GENOMIC DNA]</scope>
    <source>
        <strain evidence="2 3">DSM 19515</strain>
    </source>
</reference>
<dbReference type="InterPro" id="IPR001932">
    <property type="entry name" value="PPM-type_phosphatase-like_dom"/>
</dbReference>
<name>A0ABT9PIL5_9ACTO</name>
<dbReference type="Gene3D" id="3.60.40.10">
    <property type="entry name" value="PPM-type phosphatase domain"/>
    <property type="match status" value="1"/>
</dbReference>
<proteinExistence type="predicted"/>
<dbReference type="SMART" id="SM00332">
    <property type="entry name" value="PP2Cc"/>
    <property type="match status" value="1"/>
</dbReference>
<dbReference type="Proteomes" id="UP001230145">
    <property type="component" value="Unassembled WGS sequence"/>
</dbReference>
<evidence type="ECO:0000313" key="3">
    <source>
        <dbReference type="Proteomes" id="UP001230145"/>
    </source>
</evidence>
<dbReference type="EMBL" id="JAUSQL010000001">
    <property type="protein sequence ID" value="MDP9832549.1"/>
    <property type="molecule type" value="Genomic_DNA"/>
</dbReference>
<dbReference type="InterPro" id="IPR036457">
    <property type="entry name" value="PPM-type-like_dom_sf"/>
</dbReference>
<dbReference type="SMART" id="SM00331">
    <property type="entry name" value="PP2C_SIG"/>
    <property type="match status" value="1"/>
</dbReference>
<comment type="caution">
    <text evidence="2">The sequence shown here is derived from an EMBL/GenBank/DDBJ whole genome shotgun (WGS) entry which is preliminary data.</text>
</comment>
<evidence type="ECO:0000259" key="1">
    <source>
        <dbReference type="PROSITE" id="PS51746"/>
    </source>
</evidence>
<keyword evidence="2" id="KW-0378">Hydrolase</keyword>
<dbReference type="SUPFAM" id="SSF81606">
    <property type="entry name" value="PP2C-like"/>
    <property type="match status" value="1"/>
</dbReference>
<keyword evidence="3" id="KW-1185">Reference proteome</keyword>
<dbReference type="EC" id="3.1.3.16" evidence="2"/>
<sequence>MRPRLTATTVCVSDTGSVRARNEDRFFAGPHFFGVADGMGGHTLGDVAAQYAVDMLGGALGDLERASGEAEEEAVISAALARAATSITEHVDGEFLNTQTLVAGIGPTAGTTVAGVYLGRAPLIFHVGDSRVYRYRDGDLRRLTRDHSLVQEMVDVGQITDAEAHVHPQKNIITRAVGTYGPPEVDFSPAMLAEGDFVLCCTDGLHDELTDYEIAMILLKAVNMDEAVHLLRDEALAAGGHDNVTIVLAHMGYEH</sequence>
<protein>
    <submittedName>
        <fullName evidence="2">Protein phosphatase</fullName>
        <ecNumber evidence="2">3.1.3.16</ecNumber>
    </submittedName>
</protein>
<dbReference type="PANTHER" id="PTHR47992">
    <property type="entry name" value="PROTEIN PHOSPHATASE"/>
    <property type="match status" value="1"/>
</dbReference>
<organism evidence="2 3">
    <name type="scientific">Trueperella abortisuis</name>
    <dbReference type="NCBI Taxonomy" id="445930"/>
    <lineage>
        <taxon>Bacteria</taxon>
        <taxon>Bacillati</taxon>
        <taxon>Actinomycetota</taxon>
        <taxon>Actinomycetes</taxon>
        <taxon>Actinomycetales</taxon>
        <taxon>Actinomycetaceae</taxon>
        <taxon>Trueperella</taxon>
    </lineage>
</organism>